<name>A0A1I2B3X5_9BACT</name>
<evidence type="ECO:0000313" key="7">
    <source>
        <dbReference type="EMBL" id="SFE50874.1"/>
    </source>
</evidence>
<dbReference type="STRING" id="655355.SAMN05216283_101305"/>
<feature type="signal peptide" evidence="5">
    <location>
        <begin position="1"/>
        <end position="20"/>
    </location>
</feature>
<gene>
    <name evidence="7" type="ORF">SAMN05216283_101305</name>
</gene>
<dbReference type="GO" id="GO:0015871">
    <property type="term" value="P:choline transport"/>
    <property type="evidence" value="ECO:0007669"/>
    <property type="project" value="TreeGrafter"/>
</dbReference>
<keyword evidence="8" id="KW-1185">Reference proteome</keyword>
<dbReference type="GO" id="GO:0031460">
    <property type="term" value="P:glycine betaine transport"/>
    <property type="evidence" value="ECO:0007669"/>
    <property type="project" value="TreeGrafter"/>
</dbReference>
<evidence type="ECO:0000256" key="5">
    <source>
        <dbReference type="SAM" id="SignalP"/>
    </source>
</evidence>
<dbReference type="GO" id="GO:0043190">
    <property type="term" value="C:ATP-binding cassette (ABC) transporter complex"/>
    <property type="evidence" value="ECO:0007669"/>
    <property type="project" value="InterPro"/>
</dbReference>
<dbReference type="PANTHER" id="PTHR47737">
    <property type="entry name" value="GLYCINE BETAINE/PROLINE BETAINE TRANSPORT SYSTEM PERMEASE PROTEIN PROW"/>
    <property type="match status" value="1"/>
</dbReference>
<evidence type="ECO:0000256" key="3">
    <source>
        <dbReference type="ARBA" id="ARBA00022475"/>
    </source>
</evidence>
<evidence type="ECO:0000256" key="1">
    <source>
        <dbReference type="ARBA" id="ARBA00004236"/>
    </source>
</evidence>
<protein>
    <submittedName>
        <fullName evidence="7">Glycine betaine/proline transport system substrate-binding protein</fullName>
    </submittedName>
</protein>
<dbReference type="GO" id="GO:0015226">
    <property type="term" value="F:carnitine transmembrane transporter activity"/>
    <property type="evidence" value="ECO:0007669"/>
    <property type="project" value="TreeGrafter"/>
</dbReference>
<dbReference type="CDD" id="cd13639">
    <property type="entry name" value="PBP2_OpuAC_like"/>
    <property type="match status" value="1"/>
</dbReference>
<evidence type="ECO:0000256" key="2">
    <source>
        <dbReference type="ARBA" id="ARBA00022448"/>
    </source>
</evidence>
<evidence type="ECO:0000256" key="4">
    <source>
        <dbReference type="ARBA" id="ARBA00023136"/>
    </source>
</evidence>
<feature type="domain" description="ABC-type glycine betaine transport system substrate-binding" evidence="6">
    <location>
        <begin position="35"/>
        <end position="275"/>
    </location>
</feature>
<dbReference type="EMBL" id="FONW01000001">
    <property type="protein sequence ID" value="SFE50874.1"/>
    <property type="molecule type" value="Genomic_DNA"/>
</dbReference>
<evidence type="ECO:0000313" key="8">
    <source>
        <dbReference type="Proteomes" id="UP000198964"/>
    </source>
</evidence>
<dbReference type="SUPFAM" id="SSF53850">
    <property type="entry name" value="Periplasmic binding protein-like II"/>
    <property type="match status" value="1"/>
</dbReference>
<dbReference type="Gene3D" id="3.40.190.10">
    <property type="entry name" value="Periplasmic binding protein-like II"/>
    <property type="match status" value="1"/>
</dbReference>
<dbReference type="AlphaFoldDB" id="A0A1I2B3X5"/>
<dbReference type="Pfam" id="PF04069">
    <property type="entry name" value="OpuAC"/>
    <property type="match status" value="1"/>
</dbReference>
<keyword evidence="2" id="KW-0813">Transport</keyword>
<dbReference type="GO" id="GO:0005275">
    <property type="term" value="F:amine transmembrane transporter activity"/>
    <property type="evidence" value="ECO:0007669"/>
    <property type="project" value="TreeGrafter"/>
</dbReference>
<keyword evidence="3" id="KW-1003">Cell membrane</keyword>
<evidence type="ECO:0000259" key="6">
    <source>
        <dbReference type="Pfam" id="PF04069"/>
    </source>
</evidence>
<reference evidence="7 8" key="1">
    <citation type="submission" date="2016-10" db="EMBL/GenBank/DDBJ databases">
        <authorList>
            <person name="de Groot N.N."/>
        </authorList>
    </citation>
    <scope>NUCLEOTIDE SEQUENCE [LARGE SCALE GENOMIC DNA]</scope>
    <source>
        <strain evidence="7 8">CGMCC 1.9156</strain>
    </source>
</reference>
<proteinExistence type="predicted"/>
<accession>A0A1I2B3X5</accession>
<dbReference type="RefSeq" id="WP_093918053.1">
    <property type="nucleotide sequence ID" value="NZ_FONW01000001.1"/>
</dbReference>
<organism evidence="7 8">
    <name type="scientific">Sunxiuqinia elliptica</name>
    <dbReference type="NCBI Taxonomy" id="655355"/>
    <lineage>
        <taxon>Bacteria</taxon>
        <taxon>Pseudomonadati</taxon>
        <taxon>Bacteroidota</taxon>
        <taxon>Bacteroidia</taxon>
        <taxon>Marinilabiliales</taxon>
        <taxon>Prolixibacteraceae</taxon>
        <taxon>Sunxiuqinia</taxon>
    </lineage>
</organism>
<dbReference type="Gene3D" id="3.40.190.100">
    <property type="entry name" value="Glycine betaine-binding periplasmic protein, domain 2"/>
    <property type="match status" value="1"/>
</dbReference>
<dbReference type="PROSITE" id="PS51257">
    <property type="entry name" value="PROKAR_LIPOPROTEIN"/>
    <property type="match status" value="1"/>
</dbReference>
<dbReference type="InterPro" id="IPR007210">
    <property type="entry name" value="ABC_Gly_betaine_transp_sub-bd"/>
</dbReference>
<dbReference type="PANTHER" id="PTHR47737:SF1">
    <property type="entry name" value="GLYCINE BETAINE_PROLINE BETAINE TRANSPORT SYSTEM PERMEASE PROTEIN PROW"/>
    <property type="match status" value="1"/>
</dbReference>
<feature type="chain" id="PRO_5011635383" evidence="5">
    <location>
        <begin position="21"/>
        <end position="295"/>
    </location>
</feature>
<keyword evidence="4" id="KW-0472">Membrane</keyword>
<sequence length="295" mass="33990">MKIRILNVAIVLLGFVGLTACTSQPQQNSSSEPQQVKIVYTDWSEAIALSQLSKLMLEEEMGFEVQLKLVGVDSAYAELARGDADVFADAWLPETQSQYWAKYADSLEKLSILYPHARTGLVVPAYSRFHSIGDLKSSETTIVGIEADAGIMFQTRRAITDYQLSTVSLKNLSEKEMTTQFAEAYKRMEEMVITGWEPHWLFDRFKVRFLDDPKLVFGEQENIYAIATKGLEERFPQVVRLFERMQLSEKQMNSLIYLMSSEADPEDGVREWMQKNEYLVNQWVRNLRPERKKIM</sequence>
<keyword evidence="5" id="KW-0732">Signal</keyword>
<comment type="subcellular location">
    <subcellularLocation>
        <location evidence="1">Cell membrane</location>
    </subcellularLocation>
</comment>
<dbReference type="Proteomes" id="UP000198964">
    <property type="component" value="Unassembled WGS sequence"/>
</dbReference>